<protein>
    <submittedName>
        <fullName evidence="2">Uncharacterized protein</fullName>
    </submittedName>
</protein>
<organism evidence="2 3">
    <name type="scientific">Alligator mississippiensis</name>
    <name type="common">American alligator</name>
    <dbReference type="NCBI Taxonomy" id="8496"/>
    <lineage>
        <taxon>Eukaryota</taxon>
        <taxon>Metazoa</taxon>
        <taxon>Chordata</taxon>
        <taxon>Craniata</taxon>
        <taxon>Vertebrata</taxon>
        <taxon>Euteleostomi</taxon>
        <taxon>Archelosauria</taxon>
        <taxon>Archosauria</taxon>
        <taxon>Crocodylia</taxon>
        <taxon>Alligatoridae</taxon>
        <taxon>Alligatorinae</taxon>
        <taxon>Alligator</taxon>
    </lineage>
</organism>
<feature type="transmembrane region" description="Helical" evidence="1">
    <location>
        <begin position="90"/>
        <end position="110"/>
    </location>
</feature>
<evidence type="ECO:0000256" key="1">
    <source>
        <dbReference type="SAM" id="Phobius"/>
    </source>
</evidence>
<reference evidence="2 3" key="1">
    <citation type="journal article" date="2012" name="Genome Biol.">
        <title>Sequencing three crocodilian genomes to illuminate the evolution of archosaurs and amniotes.</title>
        <authorList>
            <person name="St John J.A."/>
            <person name="Braun E.L."/>
            <person name="Isberg S.R."/>
            <person name="Miles L.G."/>
            <person name="Chong A.Y."/>
            <person name="Gongora J."/>
            <person name="Dalzell P."/>
            <person name="Moran C."/>
            <person name="Bed'hom B."/>
            <person name="Abzhanov A."/>
            <person name="Burgess S.C."/>
            <person name="Cooksey A.M."/>
            <person name="Castoe T.A."/>
            <person name="Crawford N.G."/>
            <person name="Densmore L.D."/>
            <person name="Drew J.C."/>
            <person name="Edwards S.V."/>
            <person name="Faircloth B.C."/>
            <person name="Fujita M.K."/>
            <person name="Greenwold M.J."/>
            <person name="Hoffmann F.G."/>
            <person name="Howard J.M."/>
            <person name="Iguchi T."/>
            <person name="Janes D.E."/>
            <person name="Khan S.Y."/>
            <person name="Kohno S."/>
            <person name="de Koning A.J."/>
            <person name="Lance S.L."/>
            <person name="McCarthy F.M."/>
            <person name="McCormack J.E."/>
            <person name="Merchant M.E."/>
            <person name="Peterson D.G."/>
            <person name="Pollock D.D."/>
            <person name="Pourmand N."/>
            <person name="Raney B.J."/>
            <person name="Roessler K.A."/>
            <person name="Sanford J.R."/>
            <person name="Sawyer R.H."/>
            <person name="Schmidt C.J."/>
            <person name="Triplett E.W."/>
            <person name="Tuberville T.D."/>
            <person name="Venegas-Anaya M."/>
            <person name="Howard J.T."/>
            <person name="Jarvis E.D."/>
            <person name="Guillette L.J.Jr."/>
            <person name="Glenn T.C."/>
            <person name="Green R.E."/>
            <person name="Ray D.A."/>
        </authorList>
    </citation>
    <scope>NUCLEOTIDE SEQUENCE [LARGE SCALE GENOMIC DNA]</scope>
    <source>
        <strain evidence="2">KSC_2009_1</strain>
    </source>
</reference>
<accession>A0A151PEY6</accession>
<dbReference type="Proteomes" id="UP000050525">
    <property type="component" value="Unassembled WGS sequence"/>
</dbReference>
<feature type="transmembrane region" description="Helical" evidence="1">
    <location>
        <begin position="67"/>
        <end position="84"/>
    </location>
</feature>
<keyword evidence="1" id="KW-0812">Transmembrane</keyword>
<evidence type="ECO:0000313" key="3">
    <source>
        <dbReference type="Proteomes" id="UP000050525"/>
    </source>
</evidence>
<comment type="caution">
    <text evidence="2">The sequence shown here is derived from an EMBL/GenBank/DDBJ whole genome shotgun (WGS) entry which is preliminary data.</text>
</comment>
<dbReference type="InterPro" id="IPR031742">
    <property type="entry name" value="DUF4730"/>
</dbReference>
<dbReference type="PANTHER" id="PTHR36878">
    <property type="entry name" value="SMALL INTEGRAL MEMBRANE PROTEIN 30"/>
    <property type="match status" value="1"/>
</dbReference>
<dbReference type="Pfam" id="PF15873">
    <property type="entry name" value="DUF4730"/>
    <property type="match status" value="1"/>
</dbReference>
<gene>
    <name evidence="2" type="ORF">Y1Q_0019710</name>
</gene>
<evidence type="ECO:0000313" key="2">
    <source>
        <dbReference type="EMBL" id="KYO47603.1"/>
    </source>
</evidence>
<dbReference type="EMBL" id="AKHW03000416">
    <property type="protein sequence ID" value="KYO47603.1"/>
    <property type="molecule type" value="Genomic_DNA"/>
</dbReference>
<keyword evidence="3" id="KW-1185">Reference proteome</keyword>
<name>A0A151PEY6_ALLMI</name>
<sequence length="149" mass="16352">MRPAKPFSEAQGPLLRTGVSCTSSAARERPQQPRARGQILLQYQPVLLLFQDHLISSMASPCKASDFFFILISLLLLLPGVEALDLGDEVALLLGLAVSVTGLCACLGWFKTTLEDWMQILKFNCLEHLPPQCTKMDEATAGAVHPLRF</sequence>
<keyword evidence="1" id="KW-0472">Membrane</keyword>
<keyword evidence="1" id="KW-1133">Transmembrane helix</keyword>
<dbReference type="AlphaFoldDB" id="A0A151PEY6"/>
<proteinExistence type="predicted"/>
<dbReference type="PANTHER" id="PTHR36878:SF1">
    <property type="entry name" value="SMALL INTEGRAL MEMBRANE PROTEIN 30"/>
    <property type="match status" value="1"/>
</dbReference>